<keyword evidence="4" id="KW-0238">DNA-binding</keyword>
<evidence type="ECO:0000256" key="7">
    <source>
        <dbReference type="SAM" id="MobiDB-lite"/>
    </source>
</evidence>
<feature type="region of interest" description="Disordered" evidence="7">
    <location>
        <begin position="1"/>
        <end position="73"/>
    </location>
</feature>
<keyword evidence="3" id="KW-0805">Transcription regulation</keyword>
<dbReference type="OrthoDB" id="2505440at2759"/>
<dbReference type="STRING" id="765915.A0A1Y2HZC3"/>
<evidence type="ECO:0000256" key="1">
    <source>
        <dbReference type="ARBA" id="ARBA00004123"/>
    </source>
</evidence>
<feature type="domain" description="Transcriptional coactivator p15 (PC4) C-terminal" evidence="8">
    <location>
        <begin position="76"/>
        <end position="125"/>
    </location>
</feature>
<dbReference type="SUPFAM" id="SSF54447">
    <property type="entry name" value="ssDNA-binding transcriptional regulator domain"/>
    <property type="match status" value="1"/>
</dbReference>
<evidence type="ECO:0000256" key="6">
    <source>
        <dbReference type="ARBA" id="ARBA00023242"/>
    </source>
</evidence>
<dbReference type="GO" id="GO:0005634">
    <property type="term" value="C:nucleus"/>
    <property type="evidence" value="ECO:0007669"/>
    <property type="project" value="UniProtKB-SubCell"/>
</dbReference>
<evidence type="ECO:0000256" key="2">
    <source>
        <dbReference type="ARBA" id="ARBA00009001"/>
    </source>
</evidence>
<gene>
    <name evidence="9" type="ORF">BCR44DRAFT_1425955</name>
</gene>
<keyword evidence="6" id="KW-0539">Nucleus</keyword>
<dbReference type="InterPro" id="IPR045125">
    <property type="entry name" value="Sub1/Tcp4-like"/>
</dbReference>
<evidence type="ECO:0000256" key="4">
    <source>
        <dbReference type="ARBA" id="ARBA00023125"/>
    </source>
</evidence>
<dbReference type="GO" id="GO:0003677">
    <property type="term" value="F:DNA binding"/>
    <property type="evidence" value="ECO:0007669"/>
    <property type="project" value="UniProtKB-KW"/>
</dbReference>
<comment type="subcellular location">
    <subcellularLocation>
        <location evidence="1">Nucleus</location>
    </subcellularLocation>
</comment>
<organism evidence="9 10">
    <name type="scientific">Catenaria anguillulae PL171</name>
    <dbReference type="NCBI Taxonomy" id="765915"/>
    <lineage>
        <taxon>Eukaryota</taxon>
        <taxon>Fungi</taxon>
        <taxon>Fungi incertae sedis</taxon>
        <taxon>Blastocladiomycota</taxon>
        <taxon>Blastocladiomycetes</taxon>
        <taxon>Blastocladiales</taxon>
        <taxon>Catenariaceae</taxon>
        <taxon>Catenaria</taxon>
    </lineage>
</organism>
<dbReference type="PANTHER" id="PTHR13215">
    <property type="entry name" value="RNA POLYMERASE II TRANSCRIPTIONAL COACTIVATOR"/>
    <property type="match status" value="1"/>
</dbReference>
<keyword evidence="10" id="KW-1185">Reference proteome</keyword>
<reference evidence="9 10" key="1">
    <citation type="submission" date="2016-07" db="EMBL/GenBank/DDBJ databases">
        <title>Pervasive Adenine N6-methylation of Active Genes in Fungi.</title>
        <authorList>
            <consortium name="DOE Joint Genome Institute"/>
            <person name="Mondo S.J."/>
            <person name="Dannebaum R.O."/>
            <person name="Kuo R.C."/>
            <person name="Labutti K."/>
            <person name="Haridas S."/>
            <person name="Kuo A."/>
            <person name="Salamov A."/>
            <person name="Ahrendt S.R."/>
            <person name="Lipzen A."/>
            <person name="Sullivan W."/>
            <person name="Andreopoulos W.B."/>
            <person name="Clum A."/>
            <person name="Lindquist E."/>
            <person name="Daum C."/>
            <person name="Ramamoorthy G.K."/>
            <person name="Gryganskyi A."/>
            <person name="Culley D."/>
            <person name="Magnuson J.K."/>
            <person name="James T.Y."/>
            <person name="O'Malley M.A."/>
            <person name="Stajich J.E."/>
            <person name="Spatafora J.W."/>
            <person name="Visel A."/>
            <person name="Grigoriev I.V."/>
        </authorList>
    </citation>
    <scope>NUCLEOTIDE SEQUENCE [LARGE SCALE GENOMIC DNA]</scope>
    <source>
        <strain evidence="9 10">PL171</strain>
    </source>
</reference>
<name>A0A1Y2HZC3_9FUNG</name>
<accession>A0A1Y2HZC3</accession>
<dbReference type="GO" id="GO:0060261">
    <property type="term" value="P:positive regulation of transcription initiation by RNA polymerase II"/>
    <property type="evidence" value="ECO:0007669"/>
    <property type="project" value="InterPro"/>
</dbReference>
<evidence type="ECO:0000313" key="9">
    <source>
        <dbReference type="EMBL" id="ORZ39948.1"/>
    </source>
</evidence>
<dbReference type="Proteomes" id="UP000193411">
    <property type="component" value="Unassembled WGS sequence"/>
</dbReference>
<sequence>MRSKSSADAPKSVATLPKKRKQNVDSDDNSDVESPAGTSSDADKSAADSKPPATKKQKTKNVHEPQENRDKEIYYDLGGKKRITLRDFKGKSYVDVREFYGDDADLKPGKKGIMLSLETAAALRDVLNGLDELKSL</sequence>
<dbReference type="InterPro" id="IPR009044">
    <property type="entry name" value="ssDNA-bd_transcriptional_reg"/>
</dbReference>
<comment type="similarity">
    <text evidence="2">Belongs to the transcriptional coactivator PC4 family.</text>
</comment>
<evidence type="ECO:0000259" key="8">
    <source>
        <dbReference type="Pfam" id="PF02229"/>
    </source>
</evidence>
<proteinExistence type="inferred from homology"/>
<evidence type="ECO:0000256" key="5">
    <source>
        <dbReference type="ARBA" id="ARBA00023163"/>
    </source>
</evidence>
<dbReference type="InterPro" id="IPR003173">
    <property type="entry name" value="PC4_C"/>
</dbReference>
<dbReference type="AlphaFoldDB" id="A0A1Y2HZC3"/>
<evidence type="ECO:0000313" key="10">
    <source>
        <dbReference type="Proteomes" id="UP000193411"/>
    </source>
</evidence>
<dbReference type="Gene3D" id="2.30.31.10">
    <property type="entry name" value="Transcriptional Coactivator Pc4, Chain A"/>
    <property type="match status" value="1"/>
</dbReference>
<dbReference type="GO" id="GO:0003713">
    <property type="term" value="F:transcription coactivator activity"/>
    <property type="evidence" value="ECO:0007669"/>
    <property type="project" value="InterPro"/>
</dbReference>
<protein>
    <submittedName>
        <fullName evidence="9">Transcriptional Coactivator p15-domain-containing protein</fullName>
    </submittedName>
</protein>
<keyword evidence="5" id="KW-0804">Transcription</keyword>
<comment type="caution">
    <text evidence="9">The sequence shown here is derived from an EMBL/GenBank/DDBJ whole genome shotgun (WGS) entry which is preliminary data.</text>
</comment>
<dbReference type="EMBL" id="MCFL01000004">
    <property type="protein sequence ID" value="ORZ39948.1"/>
    <property type="molecule type" value="Genomic_DNA"/>
</dbReference>
<feature type="compositionally biased region" description="Basic and acidic residues" evidence="7">
    <location>
        <begin position="61"/>
        <end position="73"/>
    </location>
</feature>
<dbReference type="Pfam" id="PF02229">
    <property type="entry name" value="PC4"/>
    <property type="match status" value="1"/>
</dbReference>
<evidence type="ECO:0000256" key="3">
    <source>
        <dbReference type="ARBA" id="ARBA00023015"/>
    </source>
</evidence>